<proteinExistence type="predicted"/>
<organism evidence="2 3">
    <name type="scientific">Endozoicomonas numazuensis</name>
    <dbReference type="NCBI Taxonomy" id="1137799"/>
    <lineage>
        <taxon>Bacteria</taxon>
        <taxon>Pseudomonadati</taxon>
        <taxon>Pseudomonadota</taxon>
        <taxon>Gammaproteobacteria</taxon>
        <taxon>Oceanospirillales</taxon>
        <taxon>Endozoicomonadaceae</taxon>
        <taxon>Endozoicomonas</taxon>
    </lineage>
</organism>
<evidence type="ECO:0008006" key="4">
    <source>
        <dbReference type="Google" id="ProtNLM"/>
    </source>
</evidence>
<dbReference type="OrthoDB" id="6195706at2"/>
<gene>
    <name evidence="2" type="ORF">GZ78_10970</name>
</gene>
<dbReference type="RefSeq" id="WP_034835160.1">
    <property type="nucleotide sequence ID" value="NZ_JOKH01000002.1"/>
</dbReference>
<comment type="caution">
    <text evidence="2">The sequence shown here is derived from an EMBL/GenBank/DDBJ whole genome shotgun (WGS) entry which is preliminary data.</text>
</comment>
<dbReference type="EMBL" id="JOKH01000002">
    <property type="protein sequence ID" value="KEQ18089.1"/>
    <property type="molecule type" value="Genomic_DNA"/>
</dbReference>
<protein>
    <recommendedName>
        <fullName evidence="4">Terminase small subunit</fullName>
    </recommendedName>
</protein>
<feature type="region of interest" description="Disordered" evidence="1">
    <location>
        <begin position="49"/>
        <end position="70"/>
    </location>
</feature>
<dbReference type="eggNOG" id="COG4220">
    <property type="taxonomic scope" value="Bacteria"/>
</dbReference>
<name>A0A081NI16_9GAMM</name>
<evidence type="ECO:0000313" key="2">
    <source>
        <dbReference type="EMBL" id="KEQ18089.1"/>
    </source>
</evidence>
<evidence type="ECO:0000256" key="1">
    <source>
        <dbReference type="SAM" id="MobiDB-lite"/>
    </source>
</evidence>
<reference evidence="2 3" key="1">
    <citation type="submission" date="2014-06" db="EMBL/GenBank/DDBJ databases">
        <title>Whole Genome Sequences of Three Symbiotic Endozoicomonas Bacteria.</title>
        <authorList>
            <person name="Neave M.J."/>
            <person name="Apprill A."/>
            <person name="Voolstra C.R."/>
        </authorList>
    </citation>
    <scope>NUCLEOTIDE SEQUENCE [LARGE SCALE GENOMIC DNA]</scope>
    <source>
        <strain evidence="2 3">DSM 25634</strain>
    </source>
</reference>
<accession>A0A081NI16</accession>
<sequence>MALISQSEFARKQGWSRQYVSKLVKAGKIQLVKGKVDPQAALAAIDAQSEPSTVLRTEPPRQSVLPAAPTDSRQAVDFVTARTMREAFKAKMAKIEYEKETGKLTDAARVKEEAFSAGRMVRDALLGIPDRQADVLAAESDPAKIRQLLVDELETILNELSRP</sequence>
<evidence type="ECO:0000313" key="3">
    <source>
        <dbReference type="Proteomes" id="UP000028073"/>
    </source>
</evidence>
<keyword evidence="3" id="KW-1185">Reference proteome</keyword>
<dbReference type="AlphaFoldDB" id="A0A081NI16"/>
<dbReference type="STRING" id="1137799.GZ78_10970"/>
<dbReference type="Proteomes" id="UP000028073">
    <property type="component" value="Unassembled WGS sequence"/>
</dbReference>